<dbReference type="EMBL" id="CAMGYJ010000003">
    <property type="protein sequence ID" value="CAI0393643.1"/>
    <property type="molecule type" value="Genomic_DNA"/>
</dbReference>
<feature type="non-terminal residue" evidence="2">
    <location>
        <position position="1"/>
    </location>
</feature>
<gene>
    <name evidence="2" type="ORF">LITE_LOCUS8017</name>
</gene>
<dbReference type="Proteomes" id="UP001154282">
    <property type="component" value="Unassembled WGS sequence"/>
</dbReference>
<evidence type="ECO:0000313" key="3">
    <source>
        <dbReference type="Proteomes" id="UP001154282"/>
    </source>
</evidence>
<feature type="compositionally biased region" description="Pro residues" evidence="1">
    <location>
        <begin position="49"/>
        <end position="63"/>
    </location>
</feature>
<feature type="compositionally biased region" description="Polar residues" evidence="1">
    <location>
        <begin position="9"/>
        <end position="20"/>
    </location>
</feature>
<keyword evidence="3" id="KW-1185">Reference proteome</keyword>
<protein>
    <submittedName>
        <fullName evidence="2">Uncharacterized protein</fullName>
    </submittedName>
</protein>
<feature type="compositionally biased region" description="Low complexity" evidence="1">
    <location>
        <begin position="26"/>
        <end position="48"/>
    </location>
</feature>
<reference evidence="2" key="1">
    <citation type="submission" date="2022-08" db="EMBL/GenBank/DDBJ databases">
        <authorList>
            <person name="Gutierrez-Valencia J."/>
        </authorList>
    </citation>
    <scope>NUCLEOTIDE SEQUENCE</scope>
</reference>
<organism evidence="2 3">
    <name type="scientific">Linum tenue</name>
    <dbReference type="NCBI Taxonomy" id="586396"/>
    <lineage>
        <taxon>Eukaryota</taxon>
        <taxon>Viridiplantae</taxon>
        <taxon>Streptophyta</taxon>
        <taxon>Embryophyta</taxon>
        <taxon>Tracheophyta</taxon>
        <taxon>Spermatophyta</taxon>
        <taxon>Magnoliopsida</taxon>
        <taxon>eudicotyledons</taxon>
        <taxon>Gunneridae</taxon>
        <taxon>Pentapetalae</taxon>
        <taxon>rosids</taxon>
        <taxon>fabids</taxon>
        <taxon>Malpighiales</taxon>
        <taxon>Linaceae</taxon>
        <taxon>Linum</taxon>
    </lineage>
</organism>
<comment type="caution">
    <text evidence="2">The sequence shown here is derived from an EMBL/GenBank/DDBJ whole genome shotgun (WGS) entry which is preliminary data.</text>
</comment>
<feature type="compositionally biased region" description="Polar residues" evidence="1">
    <location>
        <begin position="87"/>
        <end position="96"/>
    </location>
</feature>
<proteinExistence type="predicted"/>
<sequence>IIQPLLASSLRNPTRPTALTTERRQQQLLPPLLPLDPLAVRQQSRSPSSLPPAVSPARHPPAVSPARRSRSSRLHTSSSPDDGSDQKPFSSPSAISPTLRLGVRRPPPPLSSDQRDPRLLTRDGVNGVQGGLEREEYSMSSSRTRQMEIRRDGIADKLWDDFQAGLL</sequence>
<feature type="region of interest" description="Disordered" evidence="1">
    <location>
        <begin position="1"/>
        <end position="145"/>
    </location>
</feature>
<evidence type="ECO:0000256" key="1">
    <source>
        <dbReference type="SAM" id="MobiDB-lite"/>
    </source>
</evidence>
<evidence type="ECO:0000313" key="2">
    <source>
        <dbReference type="EMBL" id="CAI0393643.1"/>
    </source>
</evidence>
<dbReference type="AlphaFoldDB" id="A0AAV0I9B4"/>
<name>A0AAV0I9B4_9ROSI</name>
<accession>A0AAV0I9B4</accession>